<protein>
    <recommendedName>
        <fullName evidence="2">Type VI secretion system contractile sheath small subunit</fullName>
    </recommendedName>
</protein>
<dbReference type="PANTHER" id="PTHR35850:SF2">
    <property type="entry name" value="TYPE VI SECRETION SYSTEM CONTRACTILE SHEATH SMALL SUBUNIT"/>
    <property type="match status" value="1"/>
</dbReference>
<dbReference type="NCBIfam" id="TIGR03358">
    <property type="entry name" value="VI_chp_5"/>
    <property type="match status" value="1"/>
</dbReference>
<evidence type="ECO:0000313" key="1">
    <source>
        <dbReference type="EMBL" id="VYT91576.1"/>
    </source>
</evidence>
<evidence type="ECO:0008006" key="2">
    <source>
        <dbReference type="Google" id="ProtNLM"/>
    </source>
</evidence>
<dbReference type="InterPro" id="IPR008312">
    <property type="entry name" value="T6SS_TssB1"/>
</dbReference>
<dbReference type="AlphaFoldDB" id="A0A6N3APP5"/>
<dbReference type="PANTHER" id="PTHR35850">
    <property type="entry name" value="CYTOPLASMIC PROTEIN-RELATED"/>
    <property type="match status" value="1"/>
</dbReference>
<dbReference type="Pfam" id="PF05591">
    <property type="entry name" value="T6SS_VipA"/>
    <property type="match status" value="1"/>
</dbReference>
<dbReference type="OrthoDB" id="9789942at2"/>
<dbReference type="RefSeq" id="WP_044184126.1">
    <property type="nucleotide sequence ID" value="NZ_CABKSF010000005.1"/>
</dbReference>
<sequence>MSKSKSVSVAPKERINIKYVPATGDEVSEKELPLQLVIAGDLKGRTEATPVEERPLVSITKNNFDEVMRNAELQLALNVPNRLQKDSEEDLAVDIKLESIQDFSPDAIVQKVPELKKLVQLREALVALKGPMGNIKAFREQINQILKDPEMRQHILKELEMYKNA</sequence>
<proteinExistence type="predicted"/>
<reference evidence="1" key="1">
    <citation type="submission" date="2019-11" db="EMBL/GenBank/DDBJ databases">
        <authorList>
            <person name="Feng L."/>
        </authorList>
    </citation>
    <scope>NUCLEOTIDE SEQUENCE</scope>
    <source>
        <strain evidence="1">EMassiliensisLFYP7</strain>
    </source>
</reference>
<dbReference type="PIRSF" id="PIRSF028301">
    <property type="entry name" value="UCP028301"/>
    <property type="match status" value="1"/>
</dbReference>
<dbReference type="EMBL" id="CACRTZ010000004">
    <property type="protein sequence ID" value="VYT91576.1"/>
    <property type="molecule type" value="Genomic_DNA"/>
</dbReference>
<gene>
    <name evidence="1" type="ORF">EMLFYP7_00939</name>
</gene>
<organism evidence="1">
    <name type="scientific">Phytobacter massiliensis</name>
    <dbReference type="NCBI Taxonomy" id="1485952"/>
    <lineage>
        <taxon>Bacteria</taxon>
        <taxon>Pseudomonadati</taxon>
        <taxon>Pseudomonadota</taxon>
        <taxon>Gammaproteobacteria</taxon>
        <taxon>Enterobacterales</taxon>
        <taxon>Enterobacteriaceae</taxon>
        <taxon>Phytobacter</taxon>
    </lineage>
</organism>
<name>A0A6N3APP5_9ENTR</name>
<accession>A0A6N3APP5</accession>